<dbReference type="AlphaFoldDB" id="A0A8J7VZP6"/>
<reference evidence="1" key="2">
    <citation type="submission" date="2021-04" db="EMBL/GenBank/DDBJ databases">
        <authorList>
            <person name="Liu J."/>
        </authorList>
    </citation>
    <scope>NUCLEOTIDE SEQUENCE</scope>
    <source>
        <strain evidence="1">BAD-6</strain>
    </source>
</reference>
<protein>
    <submittedName>
        <fullName evidence="1">Uncharacterized protein</fullName>
    </submittedName>
</protein>
<dbReference type="RefSeq" id="WP_227017793.1">
    <property type="nucleotide sequence ID" value="NZ_JAGSND010000003.1"/>
</dbReference>
<reference evidence="1" key="1">
    <citation type="submission" date="2021-04" db="EMBL/GenBank/DDBJ databases">
        <title>Sinoanaerobacter chloroacetimidivorans sp. nov., an obligate anaerobic bacterium isolated from anaerobic sludge.</title>
        <authorList>
            <person name="Bao Y."/>
        </authorList>
    </citation>
    <scope>NUCLEOTIDE SEQUENCE</scope>
    <source>
        <strain evidence="1">BAD-6</strain>
    </source>
</reference>
<dbReference type="EMBL" id="JAGSND010000003">
    <property type="protein sequence ID" value="MBR0597666.1"/>
    <property type="molecule type" value="Genomic_DNA"/>
</dbReference>
<keyword evidence="2" id="KW-1185">Reference proteome</keyword>
<sequence length="48" mass="5023">MKQVIVMIAMVMLGLALAGLVGEFAKSAGTIADSSMDQIEEITVPSVR</sequence>
<name>A0A8J7VZP6_9FIRM</name>
<organism evidence="1 2">
    <name type="scientific">Sinanaerobacter chloroacetimidivorans</name>
    <dbReference type="NCBI Taxonomy" id="2818044"/>
    <lineage>
        <taxon>Bacteria</taxon>
        <taxon>Bacillati</taxon>
        <taxon>Bacillota</taxon>
        <taxon>Clostridia</taxon>
        <taxon>Peptostreptococcales</taxon>
        <taxon>Anaerovoracaceae</taxon>
        <taxon>Sinanaerobacter</taxon>
    </lineage>
</organism>
<proteinExistence type="predicted"/>
<evidence type="ECO:0000313" key="2">
    <source>
        <dbReference type="Proteomes" id="UP000675664"/>
    </source>
</evidence>
<dbReference type="Proteomes" id="UP000675664">
    <property type="component" value="Unassembled WGS sequence"/>
</dbReference>
<accession>A0A8J7VZP6</accession>
<comment type="caution">
    <text evidence="1">The sequence shown here is derived from an EMBL/GenBank/DDBJ whole genome shotgun (WGS) entry which is preliminary data.</text>
</comment>
<evidence type="ECO:0000313" key="1">
    <source>
        <dbReference type="EMBL" id="MBR0597666.1"/>
    </source>
</evidence>
<gene>
    <name evidence="1" type="ORF">KCX82_07275</name>
</gene>